<dbReference type="OrthoDB" id="5421571at2"/>
<evidence type="ECO:0000313" key="6">
    <source>
        <dbReference type="Proteomes" id="UP000297475"/>
    </source>
</evidence>
<dbReference type="SUPFAM" id="SSF46565">
    <property type="entry name" value="Chaperone J-domain"/>
    <property type="match status" value="1"/>
</dbReference>
<feature type="domain" description="J" evidence="4">
    <location>
        <begin position="6"/>
        <end position="66"/>
    </location>
</feature>
<keyword evidence="6" id="KW-1185">Reference proteome</keyword>
<dbReference type="EMBL" id="SRMF01000001">
    <property type="protein sequence ID" value="TGG95473.1"/>
    <property type="molecule type" value="Genomic_DNA"/>
</dbReference>
<feature type="region of interest" description="Disordered" evidence="2">
    <location>
        <begin position="51"/>
        <end position="94"/>
    </location>
</feature>
<evidence type="ECO:0000256" key="2">
    <source>
        <dbReference type="SAM" id="MobiDB-lite"/>
    </source>
</evidence>
<evidence type="ECO:0000313" key="5">
    <source>
        <dbReference type="EMBL" id="TGG95473.1"/>
    </source>
</evidence>
<keyword evidence="3" id="KW-0812">Transmembrane</keyword>
<comment type="caution">
    <text evidence="5">The sequence shown here is derived from an EMBL/GenBank/DDBJ whole genome shotgun (WGS) entry which is preliminary data.</text>
</comment>
<dbReference type="PROSITE" id="PS50076">
    <property type="entry name" value="DNAJ_2"/>
    <property type="match status" value="1"/>
</dbReference>
<keyword evidence="3" id="KW-0472">Membrane</keyword>
<evidence type="ECO:0000256" key="1">
    <source>
        <dbReference type="ARBA" id="ARBA00023186"/>
    </source>
</evidence>
<feature type="transmembrane region" description="Helical" evidence="3">
    <location>
        <begin position="339"/>
        <end position="356"/>
    </location>
</feature>
<gene>
    <name evidence="5" type="ORF">E4656_03350</name>
</gene>
<dbReference type="Gene3D" id="1.10.287.110">
    <property type="entry name" value="DnaJ domain"/>
    <property type="match status" value="1"/>
</dbReference>
<reference evidence="5 6" key="1">
    <citation type="submission" date="2019-04" db="EMBL/GenBank/DDBJ databases">
        <title>Natronospirillum operosus gen. nov., sp. nov., a haloalkaliphilic satellite isolated from decaying biomass of laboratory culture of cyanobacterium Geitlerinema sp. and proposal of Natronospirillaceae fam. nov. and Saccharospirillaceae fam. nov.</title>
        <authorList>
            <person name="Kevbrin V."/>
            <person name="Boltyanskaya Y."/>
            <person name="Koziaeva V."/>
            <person name="Grouzdev D.S."/>
            <person name="Park M."/>
            <person name="Cho J."/>
        </authorList>
    </citation>
    <scope>NUCLEOTIDE SEQUENCE [LARGE SCALE GENOMIC DNA]</scope>
    <source>
        <strain evidence="5 6">G-116</strain>
    </source>
</reference>
<organism evidence="5 6">
    <name type="scientific">Natronospirillum operosum</name>
    <dbReference type="NCBI Taxonomy" id="2759953"/>
    <lineage>
        <taxon>Bacteria</taxon>
        <taxon>Pseudomonadati</taxon>
        <taxon>Pseudomonadota</taxon>
        <taxon>Gammaproteobacteria</taxon>
        <taxon>Oceanospirillales</taxon>
        <taxon>Natronospirillaceae</taxon>
        <taxon>Natronospirillum</taxon>
    </lineage>
</organism>
<sequence length="380" mass="42891">MSRSDPWWQVLDVPPDADKRTIRQAYSRLIKIHRPDDAPDTFARIREAYETARSTAVHRPDTPKTPLSRQPAREPEPPQTASVTDPTPEPGDLTDALTDLLSLLEDWKHSGFRDETCLTQLEAHPALLDLNNIAALRYPILSWLSDNTLSRRTLTGPSLTVPSTDLARLDRLFGWRRLERTYSDVPDQDFTLVFYGIHRGRGNTCYQHPQIDRMIDSRPRIRSISAAGVTLMCVVTLLLLVSLFQPGGAIGAMWVMLGILALFTFGGYGADRLRDSGLNRHPVVRRWVAVLDWTYFGLRHVLVPVTALLIMAGLVLAGSWFILWSLLEGYQTGLSTDSILALVMVTLAVSATLWAGKHYVVHELEDTQVAWWRTLRYNRS</sequence>
<dbReference type="SMART" id="SM00271">
    <property type="entry name" value="DnaJ"/>
    <property type="match status" value="1"/>
</dbReference>
<dbReference type="Proteomes" id="UP000297475">
    <property type="component" value="Unassembled WGS sequence"/>
</dbReference>
<dbReference type="InterPro" id="IPR036869">
    <property type="entry name" value="J_dom_sf"/>
</dbReference>
<name>A0A4Z0WJ10_9GAMM</name>
<feature type="transmembrane region" description="Helical" evidence="3">
    <location>
        <begin position="223"/>
        <end position="244"/>
    </location>
</feature>
<keyword evidence="1" id="KW-0143">Chaperone</keyword>
<evidence type="ECO:0000256" key="3">
    <source>
        <dbReference type="SAM" id="Phobius"/>
    </source>
</evidence>
<dbReference type="AlphaFoldDB" id="A0A4Z0WJ10"/>
<feature type="transmembrane region" description="Helical" evidence="3">
    <location>
        <begin position="301"/>
        <end position="327"/>
    </location>
</feature>
<evidence type="ECO:0000259" key="4">
    <source>
        <dbReference type="PROSITE" id="PS50076"/>
    </source>
</evidence>
<dbReference type="InterPro" id="IPR001623">
    <property type="entry name" value="DnaJ_domain"/>
</dbReference>
<keyword evidence="3" id="KW-1133">Transmembrane helix</keyword>
<dbReference type="RefSeq" id="WP_135481170.1">
    <property type="nucleotide sequence ID" value="NZ_SRMF01000001.1"/>
</dbReference>
<protein>
    <recommendedName>
        <fullName evidence="4">J domain-containing protein</fullName>
    </recommendedName>
</protein>
<accession>A0A4Z0WJ10</accession>
<proteinExistence type="predicted"/>
<feature type="transmembrane region" description="Helical" evidence="3">
    <location>
        <begin position="250"/>
        <end position="270"/>
    </location>
</feature>